<sequence length="345" mass="39355">MEDAVQQMEFTLEQQMNLQQPLRLPNTIQSGTSDQREADEPQSFRDARPIPGRLSRHSRAASIKRATPEGEEHQPHTDVVPASSVNKPAPSSWPFALQTDFDHFLWRSKDGQFKLAVLSPKKSSSSTDSKIFQLFAKRLYTIHESKRIIQDHEKMQDRYLWSGFHRTPKLLDRVKPADLDEIDVEGITRPKDSHKWALTYKQVNESGDVLKQLTHSTDKLSAYGFDLLDSKFQLPKYYPLGRDSPAFGMPLHTGYLHLFGNAWLSTVTAESAYQQDTLRQQLAGHQGSELKIVHFWDHPKGTAGNVKDKSLYIVPDFRDPEAMWTPPGNASQHIKYPISRGLPKE</sequence>
<accession>A0A6A6U768</accession>
<evidence type="ECO:0000256" key="1">
    <source>
        <dbReference type="SAM" id="MobiDB-lite"/>
    </source>
</evidence>
<proteinExistence type="predicted"/>
<reference evidence="2" key="1">
    <citation type="journal article" date="2020" name="Stud. Mycol.">
        <title>101 Dothideomycetes genomes: a test case for predicting lifestyles and emergence of pathogens.</title>
        <authorList>
            <person name="Haridas S."/>
            <person name="Albert R."/>
            <person name="Binder M."/>
            <person name="Bloem J."/>
            <person name="Labutti K."/>
            <person name="Salamov A."/>
            <person name="Andreopoulos B."/>
            <person name="Baker S."/>
            <person name="Barry K."/>
            <person name="Bills G."/>
            <person name="Bluhm B."/>
            <person name="Cannon C."/>
            <person name="Castanera R."/>
            <person name="Culley D."/>
            <person name="Daum C."/>
            <person name="Ezra D."/>
            <person name="Gonzalez J."/>
            <person name="Henrissat B."/>
            <person name="Kuo A."/>
            <person name="Liang C."/>
            <person name="Lipzen A."/>
            <person name="Lutzoni F."/>
            <person name="Magnuson J."/>
            <person name="Mondo S."/>
            <person name="Nolan M."/>
            <person name="Ohm R."/>
            <person name="Pangilinan J."/>
            <person name="Park H.-J."/>
            <person name="Ramirez L."/>
            <person name="Alfaro M."/>
            <person name="Sun H."/>
            <person name="Tritt A."/>
            <person name="Yoshinaga Y."/>
            <person name="Zwiers L.-H."/>
            <person name="Turgeon B."/>
            <person name="Goodwin S."/>
            <person name="Spatafora J."/>
            <person name="Crous P."/>
            <person name="Grigoriev I."/>
        </authorList>
    </citation>
    <scope>NUCLEOTIDE SEQUENCE</scope>
    <source>
        <strain evidence="2">CBS 115976</strain>
    </source>
</reference>
<feature type="region of interest" description="Disordered" evidence="1">
    <location>
        <begin position="1"/>
        <end position="89"/>
    </location>
</feature>
<dbReference type="AlphaFoldDB" id="A0A6A6U768"/>
<dbReference type="EMBL" id="MU004237">
    <property type="protein sequence ID" value="KAF2667431.1"/>
    <property type="molecule type" value="Genomic_DNA"/>
</dbReference>
<feature type="compositionally biased region" description="Basic and acidic residues" evidence="1">
    <location>
        <begin position="66"/>
        <end position="76"/>
    </location>
</feature>
<feature type="compositionally biased region" description="Polar residues" evidence="1">
    <location>
        <begin position="8"/>
        <end position="33"/>
    </location>
</feature>
<gene>
    <name evidence="2" type="ORF">BT63DRAFT_426310</name>
</gene>
<protein>
    <submittedName>
        <fullName evidence="2">Uncharacterized protein</fullName>
    </submittedName>
</protein>
<dbReference type="Proteomes" id="UP000799302">
    <property type="component" value="Unassembled WGS sequence"/>
</dbReference>
<evidence type="ECO:0000313" key="3">
    <source>
        <dbReference type="Proteomes" id="UP000799302"/>
    </source>
</evidence>
<name>A0A6A6U768_9PEZI</name>
<keyword evidence="3" id="KW-1185">Reference proteome</keyword>
<feature type="compositionally biased region" description="Basic and acidic residues" evidence="1">
    <location>
        <begin position="34"/>
        <end position="48"/>
    </location>
</feature>
<organism evidence="2 3">
    <name type="scientific">Microthyrium microscopicum</name>
    <dbReference type="NCBI Taxonomy" id="703497"/>
    <lineage>
        <taxon>Eukaryota</taxon>
        <taxon>Fungi</taxon>
        <taxon>Dikarya</taxon>
        <taxon>Ascomycota</taxon>
        <taxon>Pezizomycotina</taxon>
        <taxon>Dothideomycetes</taxon>
        <taxon>Dothideomycetes incertae sedis</taxon>
        <taxon>Microthyriales</taxon>
        <taxon>Microthyriaceae</taxon>
        <taxon>Microthyrium</taxon>
    </lineage>
</organism>
<evidence type="ECO:0000313" key="2">
    <source>
        <dbReference type="EMBL" id="KAF2667431.1"/>
    </source>
</evidence>